<dbReference type="Pfam" id="PF16529">
    <property type="entry name" value="Ge1_WD40"/>
    <property type="match status" value="1"/>
</dbReference>
<comment type="similarity">
    <text evidence="10">Belongs to the TRAFAC class myosin-kinesin ATPase superfamily. Kinesin family. KIN-5/BimC subfamily.</text>
</comment>
<sequence length="1590" mass="179417">MPELIKVAARVRPADDPRDIAVSTDEIMNRVTDSNGRAYIYDAVFGMNISQDAVFSLMAKPIIEACVNGYNGTVFVYGQTGSGKTYTMLGAENDADKRGLIPRSLEHLFGMLEKEREKKGATFQHSCKCSFVELYNEELYDLLDEKSNEKLRLRQSDTVIVEGAAEAPVLNCNEAMEILMQGWKNREVAETAMNRESSRSHAIFIISLETRCEYNGIINRKRSRINLVDLAGSERQENTKSSGARLKEAASINKSLSVLARVIDRLSQNAIKRENGHVPYRDSKLTHLLSDSLGGNARTAVIVNVHPNSRFIAQTISTLKFAENVKHVENVAKINEDVTSRDIEAWKEEIIRLKQELREVEKEKDFFEQQLGDRNRKDRRRTRYTPHDNNLAARYSFMPVLEPSNATNVKPMYLDMHENETVIKQCDDHRLRIEELSLSKKKDEDTIQELLSEKKRDAAERRCLENRLSEKQQLIEKLYHQQEQDSLEKTALIKQCDNHRLQIEELSLSKKKDEDTIHELLSEKERDAAERRCLENRLSEKQQLIEKLHHQQEQDSLLEHLGVAKKKDEDTIQELLSEKETDAAEKRCLENRLSEKQQLIEKLRHQQEQNSLEKADLIKQCDNRRLQLEQLSVAKKKDEDTIQELLLEKERDAPERTDLANRLSEKQQLIANLHHQQEQDSLEKAALIKQRDEYAEELAKASSHTNQAQKIKYVEKLRARINELETENANLKAAVSTQGIDLGSAVAAMMDQQLSPSSYAEKHTLHGSSNPVRFSVGKDVLLRVENDEVPKDRGSQRVVVKNLAQFKGKNPSYGRIVDAHHDLTAYRFSNEATGEAVRVLSADGTNRVRILIKDFKFTVADVQWSNIAKTLAVTDVQGNLYIYEFDDECLEKGIAKKQISIIRCHKKGEAKSNLSPRISWCPYVRAENGDLGDDKLIVSLSVENVVDLFDVGLIRKSSKEEKICFDLENFSGKQAEGHTRLEVQKPVLSVRISPDGTAVAVATEDLLNFYVPVSGDAYEFKLAQDWSPAGNNKIHDFFFLDDITSPRQGIDGNTFWKHCVVFFDNGRLVNILDEAWSVIGRLKINEITQGDSPMTVSLDPTARFVFVSDFDEGMTYCIEVGVSENAMRFLSVTQITFSPNVVYTYMVPFTTSVAAKPIKRSQGSDESNNGSETTVDVAQVIFTALAASCVATLHVELDLTPTVSVERLETPGIEDEEENEDAEKEIEELEKSVDLQNLSDHDDGQGSSGIYGRAKSAPENKDEKQSDGEYDSYAETSGDESPSVGSAHENGYDAKDIADLTNQIAELTETVGELTVRIEGMEGSRAALVEGLRSEMCTVLESISDELATRDENMLTKMSELMTSQREMIEGSISAVVQSQVETSGVEEELKELCRKAVTDSLQNTLIPLVEKVCSNLFAELNARFCEGLQEYVDQLKGSMHVHSARLASTPDELAIESLIQIIESGNIERAFQVAIDSGDLSMIMVVCNKVDPDQFFDKDESPLPLNYVLLLLSLLSSKLDTDTELKLKYIDYATMLVNSNEKSFSPESRGDLEKVNEWLAAFTNNESNKPIYRRQTRLLQQLISSKLLK</sequence>
<dbReference type="Gene3D" id="2.130.10.10">
    <property type="entry name" value="YVTN repeat-like/Quinoprotein amine dehydrogenase"/>
    <property type="match status" value="1"/>
</dbReference>
<dbReference type="Pfam" id="PF21289">
    <property type="entry name" value="EDC4_C"/>
    <property type="match status" value="1"/>
</dbReference>
<dbReference type="PROSITE" id="PS00411">
    <property type="entry name" value="KINESIN_MOTOR_1"/>
    <property type="match status" value="1"/>
</dbReference>
<dbReference type="GO" id="GO:0008017">
    <property type="term" value="F:microtubule binding"/>
    <property type="evidence" value="ECO:0007669"/>
    <property type="project" value="InterPro"/>
</dbReference>
<feature type="compositionally biased region" description="Basic and acidic residues" evidence="13">
    <location>
        <begin position="1256"/>
        <end position="1267"/>
    </location>
</feature>
<dbReference type="PROSITE" id="PS50067">
    <property type="entry name" value="KINESIN_MOTOR_2"/>
    <property type="match status" value="1"/>
</dbReference>
<evidence type="ECO:0000256" key="9">
    <source>
        <dbReference type="ARBA" id="ARBA00034488"/>
    </source>
</evidence>
<name>A0AA39M8R1_9BILA</name>
<evidence type="ECO:0000256" key="11">
    <source>
        <dbReference type="PROSITE-ProRule" id="PRU00283"/>
    </source>
</evidence>
<dbReference type="Pfam" id="PF00225">
    <property type="entry name" value="Kinesin"/>
    <property type="match status" value="1"/>
</dbReference>
<evidence type="ECO:0000259" key="14">
    <source>
        <dbReference type="PROSITE" id="PS50067"/>
    </source>
</evidence>
<evidence type="ECO:0000313" key="15">
    <source>
        <dbReference type="EMBL" id="KAK0425147.1"/>
    </source>
</evidence>
<feature type="domain" description="Kinesin motor" evidence="14">
    <location>
        <begin position="4"/>
        <end position="328"/>
    </location>
</feature>
<evidence type="ECO:0000256" key="5">
    <source>
        <dbReference type="ARBA" id="ARBA00022840"/>
    </source>
</evidence>
<protein>
    <recommendedName>
        <fullName evidence="14">Kinesin motor domain-containing protein</fullName>
    </recommendedName>
</protein>
<keyword evidence="4 11" id="KW-0547">Nucleotide-binding</keyword>
<dbReference type="InterPro" id="IPR019821">
    <property type="entry name" value="Kinesin_motor_CS"/>
</dbReference>
<accession>A0AA39M8R1</accession>
<feature type="coiled-coil region" evidence="12">
    <location>
        <begin position="433"/>
        <end position="648"/>
    </location>
</feature>
<evidence type="ECO:0000256" key="1">
    <source>
        <dbReference type="ARBA" id="ARBA00004245"/>
    </source>
</evidence>
<feature type="compositionally biased region" description="Basic and acidic residues" evidence="13">
    <location>
        <begin position="1231"/>
        <end position="1244"/>
    </location>
</feature>
<evidence type="ECO:0000256" key="10">
    <source>
        <dbReference type="ARBA" id="ARBA00034704"/>
    </source>
</evidence>
<evidence type="ECO:0000256" key="13">
    <source>
        <dbReference type="SAM" id="MobiDB-lite"/>
    </source>
</evidence>
<dbReference type="PANTHER" id="PTHR37739:SF8">
    <property type="entry name" value="KINESIN-LIKE PROTEIN KIN-12D"/>
    <property type="match status" value="1"/>
</dbReference>
<dbReference type="CDD" id="cd00106">
    <property type="entry name" value="KISc"/>
    <property type="match status" value="1"/>
</dbReference>
<keyword evidence="8" id="KW-0206">Cytoskeleton</keyword>
<dbReference type="PANTHER" id="PTHR37739">
    <property type="entry name" value="KINESIN-LIKE PROTEIN KIN-12D"/>
    <property type="match status" value="1"/>
</dbReference>
<dbReference type="Gene3D" id="3.40.850.10">
    <property type="entry name" value="Kinesin motor domain"/>
    <property type="match status" value="1"/>
</dbReference>
<dbReference type="Gene3D" id="6.10.140.270">
    <property type="match status" value="1"/>
</dbReference>
<dbReference type="InterPro" id="IPR044938">
    <property type="entry name" value="EDC4_C_sf"/>
</dbReference>
<comment type="caution">
    <text evidence="15">The sequence shown here is derived from an EMBL/GenBank/DDBJ whole genome shotgun (WGS) entry which is preliminary data.</text>
</comment>
<keyword evidence="16" id="KW-1185">Reference proteome</keyword>
<dbReference type="InterPro" id="IPR027417">
    <property type="entry name" value="P-loop_NTPase"/>
</dbReference>
<dbReference type="PRINTS" id="PR00380">
    <property type="entry name" value="KINESINHEAVY"/>
</dbReference>
<keyword evidence="3" id="KW-0493">Microtubule</keyword>
<keyword evidence="2" id="KW-0963">Cytoplasm</keyword>
<feature type="region of interest" description="Disordered" evidence="13">
    <location>
        <begin position="1231"/>
        <end position="1290"/>
    </location>
</feature>
<evidence type="ECO:0000256" key="7">
    <source>
        <dbReference type="ARBA" id="ARBA00023175"/>
    </source>
</evidence>
<dbReference type="InterPro" id="IPR044986">
    <property type="entry name" value="KIF15/KIN-12"/>
</dbReference>
<feature type="coiled-coil region" evidence="12">
    <location>
        <begin position="336"/>
        <end position="377"/>
    </location>
</feature>
<evidence type="ECO:0000256" key="6">
    <source>
        <dbReference type="ARBA" id="ARBA00023054"/>
    </source>
</evidence>
<comment type="similarity">
    <text evidence="9">Belongs to the TRAFAC class myosin-kinesin ATPase superfamily. Kinesin family. KIN-12 subfamily.</text>
</comment>
<feature type="coiled-coil region" evidence="12">
    <location>
        <begin position="707"/>
        <end position="734"/>
    </location>
</feature>
<evidence type="ECO:0000313" key="16">
    <source>
        <dbReference type="Proteomes" id="UP001175271"/>
    </source>
</evidence>
<dbReference type="FunFam" id="3.40.850.10:FF:000019">
    <property type="entry name" value="Kinesin-like protein KIN-5D"/>
    <property type="match status" value="1"/>
</dbReference>
<evidence type="ECO:0000256" key="2">
    <source>
        <dbReference type="ARBA" id="ARBA00022490"/>
    </source>
</evidence>
<keyword evidence="7 11" id="KW-0505">Motor protein</keyword>
<dbReference type="InterPro" id="IPR015943">
    <property type="entry name" value="WD40/YVTN_repeat-like_dom_sf"/>
</dbReference>
<dbReference type="Gene3D" id="1.10.220.100">
    <property type="entry name" value="conserved c-terminal region of ge- 1"/>
    <property type="match status" value="1"/>
</dbReference>
<gene>
    <name evidence="15" type="ORF">QR680_009058</name>
</gene>
<dbReference type="InterPro" id="IPR036961">
    <property type="entry name" value="Kinesin_motor_dom_sf"/>
</dbReference>
<evidence type="ECO:0000256" key="12">
    <source>
        <dbReference type="SAM" id="Coils"/>
    </source>
</evidence>
<dbReference type="InterPro" id="IPR049404">
    <property type="entry name" value="EDC4_C"/>
</dbReference>
<dbReference type="GO" id="GO:0005874">
    <property type="term" value="C:microtubule"/>
    <property type="evidence" value="ECO:0007669"/>
    <property type="project" value="UniProtKB-KW"/>
</dbReference>
<dbReference type="Proteomes" id="UP001175271">
    <property type="component" value="Unassembled WGS sequence"/>
</dbReference>
<evidence type="ECO:0000256" key="3">
    <source>
        <dbReference type="ARBA" id="ARBA00022701"/>
    </source>
</evidence>
<dbReference type="GO" id="GO:0007018">
    <property type="term" value="P:microtubule-based movement"/>
    <property type="evidence" value="ECO:0007669"/>
    <property type="project" value="InterPro"/>
</dbReference>
<evidence type="ECO:0000256" key="8">
    <source>
        <dbReference type="ARBA" id="ARBA00023212"/>
    </source>
</evidence>
<dbReference type="InterPro" id="IPR032401">
    <property type="entry name" value="EDC4_WD40"/>
</dbReference>
<dbReference type="EMBL" id="JAUCMV010000001">
    <property type="protein sequence ID" value="KAK0425147.1"/>
    <property type="molecule type" value="Genomic_DNA"/>
</dbReference>
<comment type="subcellular location">
    <subcellularLocation>
        <location evidence="1">Cytoplasm</location>
        <location evidence="1">Cytoskeleton</location>
    </subcellularLocation>
</comment>
<organism evidence="15 16">
    <name type="scientific">Steinernema hermaphroditum</name>
    <dbReference type="NCBI Taxonomy" id="289476"/>
    <lineage>
        <taxon>Eukaryota</taxon>
        <taxon>Metazoa</taxon>
        <taxon>Ecdysozoa</taxon>
        <taxon>Nematoda</taxon>
        <taxon>Chromadorea</taxon>
        <taxon>Rhabditida</taxon>
        <taxon>Tylenchina</taxon>
        <taxon>Panagrolaimomorpha</taxon>
        <taxon>Strongyloidoidea</taxon>
        <taxon>Steinernematidae</taxon>
        <taxon>Steinernema</taxon>
    </lineage>
</organism>
<keyword evidence="6 12" id="KW-0175">Coiled coil</keyword>
<dbReference type="InterPro" id="IPR001752">
    <property type="entry name" value="Kinesin_motor_dom"/>
</dbReference>
<dbReference type="GO" id="GO:0007010">
    <property type="term" value="P:cytoskeleton organization"/>
    <property type="evidence" value="ECO:0007669"/>
    <property type="project" value="UniProtKB-ARBA"/>
</dbReference>
<reference evidence="15" key="1">
    <citation type="submission" date="2023-06" db="EMBL/GenBank/DDBJ databases">
        <title>Genomic analysis of the entomopathogenic nematode Steinernema hermaphroditum.</title>
        <authorList>
            <person name="Schwarz E.M."/>
            <person name="Heppert J.K."/>
            <person name="Baniya A."/>
            <person name="Schwartz H.T."/>
            <person name="Tan C.-H."/>
            <person name="Antoshechkin I."/>
            <person name="Sternberg P.W."/>
            <person name="Goodrich-Blair H."/>
            <person name="Dillman A.R."/>
        </authorList>
    </citation>
    <scope>NUCLEOTIDE SEQUENCE</scope>
    <source>
        <strain evidence="15">PS9179</strain>
        <tissue evidence="15">Whole animal</tissue>
    </source>
</reference>
<proteinExistence type="inferred from homology"/>
<feature type="binding site" evidence="11">
    <location>
        <begin position="78"/>
        <end position="85"/>
    </location>
    <ligand>
        <name>ATP</name>
        <dbReference type="ChEBI" id="CHEBI:30616"/>
    </ligand>
</feature>
<keyword evidence="5 11" id="KW-0067">ATP-binding</keyword>
<dbReference type="SUPFAM" id="SSF69322">
    <property type="entry name" value="Tricorn protease domain 2"/>
    <property type="match status" value="1"/>
</dbReference>
<evidence type="ECO:0000256" key="4">
    <source>
        <dbReference type="ARBA" id="ARBA00022741"/>
    </source>
</evidence>
<dbReference type="SMART" id="SM00129">
    <property type="entry name" value="KISc"/>
    <property type="match status" value="1"/>
</dbReference>
<dbReference type="GO" id="GO:0005524">
    <property type="term" value="F:ATP binding"/>
    <property type="evidence" value="ECO:0007669"/>
    <property type="project" value="UniProtKB-UniRule"/>
</dbReference>
<dbReference type="GO" id="GO:0003777">
    <property type="term" value="F:microtubule motor activity"/>
    <property type="evidence" value="ECO:0007669"/>
    <property type="project" value="InterPro"/>
</dbReference>
<dbReference type="SUPFAM" id="SSF52540">
    <property type="entry name" value="P-loop containing nucleoside triphosphate hydrolases"/>
    <property type="match status" value="1"/>
</dbReference>